<evidence type="ECO:0000313" key="4">
    <source>
        <dbReference type="Proteomes" id="UP000507222"/>
    </source>
</evidence>
<feature type="region of interest" description="Disordered" evidence="1">
    <location>
        <begin position="1"/>
        <end position="98"/>
    </location>
</feature>
<keyword evidence="5" id="KW-1185">Reference proteome</keyword>
<dbReference type="EMBL" id="CAEKDK010000001">
    <property type="protein sequence ID" value="CAB4263260.1"/>
    <property type="molecule type" value="Genomic_DNA"/>
</dbReference>
<proteinExistence type="predicted"/>
<sequence length="123" mass="13635">MSQNGKSLKGYCPINQKEGGKDIKEVPTQREHRVGQTDNVEALLGKPMESQEKVRRSVTTDRRNAKKKGHGMGLGISVWPKKDNHSGPKEKNILLGSNDAPKCYSDGGTYYANSEGLFWAFNI</sequence>
<dbReference type="Proteomes" id="UP000507245">
    <property type="component" value="Unassembled WGS sequence"/>
</dbReference>
<protein>
    <submittedName>
        <fullName evidence="2">Uncharacterized protein</fullName>
    </submittedName>
</protein>
<reference evidence="5" key="1">
    <citation type="journal article" date="2020" name="Genome Biol.">
        <title>Gamete binning: chromosome-level and haplotype-resolved genome assembly enabled by high-throughput single-cell sequencing of gamete genomes.</title>
        <authorList>
            <person name="Campoy J.A."/>
            <person name="Sun H."/>
            <person name="Goel M."/>
            <person name="Jiao W.-B."/>
            <person name="Folz-Donahue K."/>
            <person name="Wang N."/>
            <person name="Rubio M."/>
            <person name="Liu C."/>
            <person name="Kukat C."/>
            <person name="Ruiz D."/>
            <person name="Huettel B."/>
            <person name="Schneeberger K."/>
        </authorList>
    </citation>
    <scope>NUCLEOTIDE SEQUENCE [LARGE SCALE GENOMIC DNA]</scope>
    <source>
        <strain evidence="5">cv. Rojo Pasion</strain>
    </source>
</reference>
<evidence type="ECO:0000256" key="1">
    <source>
        <dbReference type="SAM" id="MobiDB-lite"/>
    </source>
</evidence>
<evidence type="ECO:0000313" key="3">
    <source>
        <dbReference type="EMBL" id="CAB4293979.1"/>
    </source>
</evidence>
<dbReference type="Proteomes" id="UP000507222">
    <property type="component" value="Unassembled WGS sequence"/>
</dbReference>
<dbReference type="AlphaFoldDB" id="A0A6J5TH34"/>
<reference evidence="2 4" key="2">
    <citation type="submission" date="2020-05" db="EMBL/GenBank/DDBJ databases">
        <authorList>
            <person name="Campoy J."/>
            <person name="Schneeberger K."/>
            <person name="Spophaly S."/>
        </authorList>
    </citation>
    <scope>NUCLEOTIDE SEQUENCE [LARGE SCALE GENOMIC DNA]</scope>
    <source>
        <strain evidence="2">PruArmRojPasFocal</strain>
    </source>
</reference>
<feature type="compositionally biased region" description="Basic and acidic residues" evidence="1">
    <location>
        <begin position="18"/>
        <end position="35"/>
    </location>
</feature>
<gene>
    <name evidence="2" type="ORF">CURHAP_LOCUS3324</name>
    <name evidence="3" type="ORF">ORAREDHAP_LOCUS3529</name>
</gene>
<accession>A0A6J5TH34</accession>
<feature type="compositionally biased region" description="Basic and acidic residues" evidence="1">
    <location>
        <begin position="49"/>
        <end position="63"/>
    </location>
</feature>
<organism evidence="2 4">
    <name type="scientific">Prunus armeniaca</name>
    <name type="common">Apricot</name>
    <name type="synonym">Armeniaca vulgaris</name>
    <dbReference type="NCBI Taxonomy" id="36596"/>
    <lineage>
        <taxon>Eukaryota</taxon>
        <taxon>Viridiplantae</taxon>
        <taxon>Streptophyta</taxon>
        <taxon>Embryophyta</taxon>
        <taxon>Tracheophyta</taxon>
        <taxon>Spermatophyta</taxon>
        <taxon>Magnoliopsida</taxon>
        <taxon>eudicotyledons</taxon>
        <taxon>Gunneridae</taxon>
        <taxon>Pentapetalae</taxon>
        <taxon>rosids</taxon>
        <taxon>fabids</taxon>
        <taxon>Rosales</taxon>
        <taxon>Rosaceae</taxon>
        <taxon>Amygdaloideae</taxon>
        <taxon>Amygdaleae</taxon>
        <taxon>Prunus</taxon>
    </lineage>
</organism>
<feature type="compositionally biased region" description="Basic and acidic residues" evidence="1">
    <location>
        <begin position="80"/>
        <end position="92"/>
    </location>
</feature>
<dbReference type="EMBL" id="CAEKKB010000001">
    <property type="protein sequence ID" value="CAB4293979.1"/>
    <property type="molecule type" value="Genomic_DNA"/>
</dbReference>
<evidence type="ECO:0000313" key="5">
    <source>
        <dbReference type="Proteomes" id="UP000507245"/>
    </source>
</evidence>
<name>A0A6J5TH34_PRUAR</name>
<evidence type="ECO:0000313" key="2">
    <source>
        <dbReference type="EMBL" id="CAB4263260.1"/>
    </source>
</evidence>